<dbReference type="Pfam" id="PF15957">
    <property type="entry name" value="Comm"/>
    <property type="match status" value="1"/>
</dbReference>
<evidence type="ECO:0000313" key="3">
    <source>
        <dbReference type="Proteomes" id="UP001200034"/>
    </source>
</evidence>
<keyword evidence="1" id="KW-0472">Membrane</keyword>
<gene>
    <name evidence="2" type="ORF">KR093_004806</name>
</gene>
<accession>A0AAD4JZD1</accession>
<dbReference type="EMBL" id="JAJJHW010002585">
    <property type="protein sequence ID" value="KAH8370720.1"/>
    <property type="molecule type" value="Genomic_DNA"/>
</dbReference>
<keyword evidence="1" id="KW-1133">Transmembrane helix</keyword>
<evidence type="ECO:0000313" key="2">
    <source>
        <dbReference type="EMBL" id="KAH8370720.1"/>
    </source>
</evidence>
<keyword evidence="1" id="KW-0812">Transmembrane</keyword>
<evidence type="ECO:0008006" key="4">
    <source>
        <dbReference type="Google" id="ProtNLM"/>
    </source>
</evidence>
<evidence type="ECO:0000256" key="1">
    <source>
        <dbReference type="SAM" id="Phobius"/>
    </source>
</evidence>
<feature type="transmembrane region" description="Helical" evidence="1">
    <location>
        <begin position="136"/>
        <end position="160"/>
    </location>
</feature>
<organism evidence="2 3">
    <name type="scientific">Drosophila rubida</name>
    <dbReference type="NCBI Taxonomy" id="30044"/>
    <lineage>
        <taxon>Eukaryota</taxon>
        <taxon>Metazoa</taxon>
        <taxon>Ecdysozoa</taxon>
        <taxon>Arthropoda</taxon>
        <taxon>Hexapoda</taxon>
        <taxon>Insecta</taxon>
        <taxon>Pterygota</taxon>
        <taxon>Neoptera</taxon>
        <taxon>Endopterygota</taxon>
        <taxon>Diptera</taxon>
        <taxon>Brachycera</taxon>
        <taxon>Muscomorpha</taxon>
        <taxon>Ephydroidea</taxon>
        <taxon>Drosophilidae</taxon>
        <taxon>Drosophila</taxon>
    </lineage>
</organism>
<dbReference type="GO" id="GO:0007411">
    <property type="term" value="P:axon guidance"/>
    <property type="evidence" value="ECO:0007669"/>
    <property type="project" value="InterPro"/>
</dbReference>
<dbReference type="Proteomes" id="UP001200034">
    <property type="component" value="Unassembled WGS sequence"/>
</dbReference>
<dbReference type="AlphaFoldDB" id="A0AAD4JZD1"/>
<proteinExistence type="predicted"/>
<comment type="caution">
    <text evidence="2">The sequence shown here is derived from an EMBL/GenBank/DDBJ whole genome shotgun (WGS) entry which is preliminary data.</text>
</comment>
<sequence length="403" mass="43603">MSLGSTTDYPLTAEESTTVTGAGGELFAEFIAAPASSMSPAAIAEHMQQNQITFEIPTAHDLRHIDALHSFNALLQRIGNSPASASASISTEQLSNSVVLDLADLRDNSAGAVEADGNSTWEEIFGDADMHAIVNYLWIGVVTSLVVLSLVFILFSCYFYRKFRTWKKCNKDIRAQIHAASDSYSSHGASHHLISCDARRLLQQLPAANGAATGSPLGGPIAGAAGSEAAFYQIESPPCYTIATGLPSYDEALHHQPRHFAYGMKFVYPSLAAVHHHHHHHHNQQQQQQQRACIANWEKEAVQRCSSNKLQKCKLSAADETARQTQMQTQRLRQAEGEDKSSPAICINMPDEPDAEQEVQMQMQHHHRNAAVANAASTDAAQTLLPAAAADDDCASLVVVVAA</sequence>
<dbReference type="InterPro" id="IPR031878">
    <property type="entry name" value="Commissureless"/>
</dbReference>
<name>A0AAD4JZD1_9MUSC</name>
<reference evidence="2" key="1">
    <citation type="journal article" date="2021" name="Mol. Ecol. Resour.">
        <title>Phylogenomic analyses of the genus Drosophila reveals genomic signals of climate adaptation.</title>
        <authorList>
            <person name="Li F."/>
            <person name="Rane R.V."/>
            <person name="Luria V."/>
            <person name="Xiong Z."/>
            <person name="Chen J."/>
            <person name="Li Z."/>
            <person name="Catullo R.A."/>
            <person name="Griffin P.C."/>
            <person name="Schiffer M."/>
            <person name="Pearce S."/>
            <person name="Lee S.F."/>
            <person name="McElroy K."/>
            <person name="Stocker A."/>
            <person name="Shirriffs J."/>
            <person name="Cockerell F."/>
            <person name="Coppin C."/>
            <person name="Sgro C.M."/>
            <person name="Karger A."/>
            <person name="Cain J.W."/>
            <person name="Weber J.A."/>
            <person name="Santpere G."/>
            <person name="Kirschner M.W."/>
            <person name="Hoffmann A.A."/>
            <person name="Oakeshott J.G."/>
            <person name="Zhang G."/>
        </authorList>
    </citation>
    <scope>NUCLEOTIDE SEQUENCE</scope>
    <source>
        <strain evidence="2">BGI-SZ-2011g</strain>
    </source>
</reference>
<keyword evidence="3" id="KW-1185">Reference proteome</keyword>
<protein>
    <recommendedName>
        <fullName evidence="4">Protein commissureless</fullName>
    </recommendedName>
</protein>